<dbReference type="RefSeq" id="WP_008675004.1">
    <property type="nucleotide sequence ID" value="NZ_ANOH01000081.1"/>
</dbReference>
<dbReference type="SMART" id="SM01018">
    <property type="entry name" value="B12-binding_2"/>
    <property type="match status" value="1"/>
</dbReference>
<dbReference type="Gene3D" id="1.10.1240.10">
    <property type="entry name" value="Methionine synthase domain"/>
    <property type="match status" value="1"/>
</dbReference>
<name>M5U7Z4_9BACT</name>
<gene>
    <name evidence="2" type="ORF">RSSM_00997</name>
</gene>
<dbReference type="InterPro" id="IPR036724">
    <property type="entry name" value="Cobalamin-bd_sf"/>
</dbReference>
<evidence type="ECO:0000313" key="2">
    <source>
        <dbReference type="EMBL" id="EMI57565.1"/>
    </source>
</evidence>
<dbReference type="SUPFAM" id="SSF46955">
    <property type="entry name" value="Putative DNA-binding domain"/>
    <property type="match status" value="1"/>
</dbReference>
<dbReference type="GO" id="GO:0046872">
    <property type="term" value="F:metal ion binding"/>
    <property type="evidence" value="ECO:0007669"/>
    <property type="project" value="InterPro"/>
</dbReference>
<dbReference type="Gene3D" id="1.10.1660.10">
    <property type="match status" value="1"/>
</dbReference>
<dbReference type="EMBL" id="ANOH01000081">
    <property type="protein sequence ID" value="EMI57565.1"/>
    <property type="molecule type" value="Genomic_DNA"/>
</dbReference>
<feature type="domain" description="B12-binding N-terminal" evidence="1">
    <location>
        <begin position="64"/>
        <end position="152"/>
    </location>
</feature>
<dbReference type="SUPFAM" id="SSF47644">
    <property type="entry name" value="Methionine synthase domain"/>
    <property type="match status" value="1"/>
</dbReference>
<dbReference type="NCBIfam" id="TIGR01764">
    <property type="entry name" value="excise"/>
    <property type="match status" value="1"/>
</dbReference>
<evidence type="ECO:0000313" key="3">
    <source>
        <dbReference type="Proteomes" id="UP000011885"/>
    </source>
</evidence>
<dbReference type="AlphaFoldDB" id="M5U7Z4"/>
<dbReference type="Gene3D" id="3.40.50.280">
    <property type="entry name" value="Cobalamin-binding domain"/>
    <property type="match status" value="1"/>
</dbReference>
<dbReference type="GO" id="GO:0003677">
    <property type="term" value="F:DNA binding"/>
    <property type="evidence" value="ECO:0007669"/>
    <property type="project" value="InterPro"/>
</dbReference>
<dbReference type="InterPro" id="IPR009061">
    <property type="entry name" value="DNA-bd_dom_put_sf"/>
</dbReference>
<dbReference type="SUPFAM" id="SSF52242">
    <property type="entry name" value="Cobalamin (vitamin B12)-binding domain"/>
    <property type="match status" value="1"/>
</dbReference>
<dbReference type="InterPro" id="IPR010093">
    <property type="entry name" value="SinI_DNA-bd"/>
</dbReference>
<dbReference type="Pfam" id="PF02607">
    <property type="entry name" value="B12-binding_2"/>
    <property type="match status" value="1"/>
</dbReference>
<comment type="caution">
    <text evidence="2">The sequence shown here is derived from an EMBL/GenBank/DDBJ whole genome shotgun (WGS) entry which is preliminary data.</text>
</comment>
<organism evidence="2 3">
    <name type="scientific">Rhodopirellula sallentina SM41</name>
    <dbReference type="NCBI Taxonomy" id="1263870"/>
    <lineage>
        <taxon>Bacteria</taxon>
        <taxon>Pseudomonadati</taxon>
        <taxon>Planctomycetota</taxon>
        <taxon>Planctomycetia</taxon>
        <taxon>Pirellulales</taxon>
        <taxon>Pirellulaceae</taxon>
        <taxon>Rhodopirellula</taxon>
    </lineage>
</organism>
<dbReference type="InterPro" id="IPR036594">
    <property type="entry name" value="Meth_synthase_dom"/>
</dbReference>
<keyword evidence="3" id="KW-1185">Reference proteome</keyword>
<dbReference type="PATRIC" id="fig|1263870.3.peg.1085"/>
<dbReference type="GO" id="GO:0031419">
    <property type="term" value="F:cobalamin binding"/>
    <property type="evidence" value="ECO:0007669"/>
    <property type="project" value="InterPro"/>
</dbReference>
<accession>M5U7Z4</accession>
<dbReference type="Proteomes" id="UP000011885">
    <property type="component" value="Unassembled WGS sequence"/>
</dbReference>
<dbReference type="OrthoDB" id="3575335at2"/>
<evidence type="ECO:0000259" key="1">
    <source>
        <dbReference type="SMART" id="SM01018"/>
    </source>
</evidence>
<reference evidence="2 3" key="1">
    <citation type="journal article" date="2013" name="Mar. Genomics">
        <title>Expression of sulfatases in Rhodopirellula baltica and the diversity of sulfatases in the genus Rhodopirellula.</title>
        <authorList>
            <person name="Wegner C.E."/>
            <person name="Richter-Heitmann T."/>
            <person name="Klindworth A."/>
            <person name="Klockow C."/>
            <person name="Richter M."/>
            <person name="Achstetter T."/>
            <person name="Glockner F.O."/>
            <person name="Harder J."/>
        </authorList>
    </citation>
    <scope>NUCLEOTIDE SEQUENCE [LARGE SCALE GENOMIC DNA]</scope>
    <source>
        <strain evidence="2 3">SM41</strain>
    </source>
</reference>
<sequence>MKKWLTVSEGAERLGVSASTFKRWCSRHEIDLERTPGGHRRISQSNLEQLVQEIGTEPQRRSRGDLSDSLATANILALLKTRKATDLRDLVLEACRDQTDITTVLDHSLAPAMWQVGTLWQRGELQVYEERMCTETMMNALDLLSPFFQTNERHAITAVGGCLHQGSDTLASKFVSLSLNSIGVMACDLGPRLPAEELAAAATALDTRIVWSTNTHWDDRTDTLSNYQNLHRNLNPDTYLFIGGGGLSSSARKSLDFCEFFETLGEMASFVKRVVLNQTTVEKTQSVSYPQYRQDKVWPPARV</sequence>
<proteinExistence type="predicted"/>
<dbReference type="InterPro" id="IPR003759">
    <property type="entry name" value="Cbl-bd_cap"/>
</dbReference>
<dbReference type="Pfam" id="PF12728">
    <property type="entry name" value="HTH_17"/>
    <property type="match status" value="1"/>
</dbReference>
<dbReference type="InterPro" id="IPR041657">
    <property type="entry name" value="HTH_17"/>
</dbReference>
<protein>
    <submittedName>
        <fullName evidence="2">DNA binding domain-containing protein, excisionase family</fullName>
    </submittedName>
</protein>